<accession>A0A2I0J7G9</accession>
<name>A0A2I0J7G9_PUNGR</name>
<evidence type="ECO:0000313" key="3">
    <source>
        <dbReference type="Proteomes" id="UP000233551"/>
    </source>
</evidence>
<dbReference type="Proteomes" id="UP000233551">
    <property type="component" value="Unassembled WGS sequence"/>
</dbReference>
<evidence type="ECO:0000313" key="2">
    <source>
        <dbReference type="EMBL" id="PKI52184.1"/>
    </source>
</evidence>
<sequence>MFRKFFNEAQIDLGEASAVSRAISRALSCRHRGVQGRKPLPAAPSPPSSSDPDCISVNGPRPNSCFAGPAQKFGPFGPTLQFGPASLPGGFSFGRASPIRPDYSAIFFYFTEKPLNFPD</sequence>
<comment type="caution">
    <text evidence="2">The sequence shown here is derived from an EMBL/GenBank/DDBJ whole genome shotgun (WGS) entry which is preliminary data.</text>
</comment>
<reference evidence="2 3" key="1">
    <citation type="submission" date="2017-11" db="EMBL/GenBank/DDBJ databases">
        <title>De-novo sequencing of pomegranate (Punica granatum L.) genome.</title>
        <authorList>
            <person name="Akparov Z."/>
            <person name="Amiraslanov A."/>
            <person name="Hajiyeva S."/>
            <person name="Abbasov M."/>
            <person name="Kaur K."/>
            <person name="Hamwieh A."/>
            <person name="Solovyev V."/>
            <person name="Salamov A."/>
            <person name="Braich B."/>
            <person name="Kosarev P."/>
            <person name="Mahmoud A."/>
            <person name="Hajiyev E."/>
            <person name="Babayeva S."/>
            <person name="Izzatullayeva V."/>
            <person name="Mammadov A."/>
            <person name="Mammadov A."/>
            <person name="Sharifova S."/>
            <person name="Ojaghi J."/>
            <person name="Eynullazada K."/>
            <person name="Bayramov B."/>
            <person name="Abdulazimova A."/>
            <person name="Shahmuradov I."/>
        </authorList>
    </citation>
    <scope>NUCLEOTIDE SEQUENCE [LARGE SCALE GENOMIC DNA]</scope>
    <source>
        <strain evidence="3">cv. AG2017</strain>
        <tissue evidence="2">Leaf</tissue>
    </source>
</reference>
<proteinExistence type="predicted"/>
<dbReference type="AlphaFoldDB" id="A0A2I0J7G9"/>
<evidence type="ECO:0000256" key="1">
    <source>
        <dbReference type="SAM" id="MobiDB-lite"/>
    </source>
</evidence>
<feature type="region of interest" description="Disordered" evidence="1">
    <location>
        <begin position="32"/>
        <end position="57"/>
    </location>
</feature>
<organism evidence="2 3">
    <name type="scientific">Punica granatum</name>
    <name type="common">Pomegranate</name>
    <dbReference type="NCBI Taxonomy" id="22663"/>
    <lineage>
        <taxon>Eukaryota</taxon>
        <taxon>Viridiplantae</taxon>
        <taxon>Streptophyta</taxon>
        <taxon>Embryophyta</taxon>
        <taxon>Tracheophyta</taxon>
        <taxon>Spermatophyta</taxon>
        <taxon>Magnoliopsida</taxon>
        <taxon>eudicotyledons</taxon>
        <taxon>Gunneridae</taxon>
        <taxon>Pentapetalae</taxon>
        <taxon>rosids</taxon>
        <taxon>malvids</taxon>
        <taxon>Myrtales</taxon>
        <taxon>Lythraceae</taxon>
        <taxon>Punica</taxon>
    </lineage>
</organism>
<keyword evidence="3" id="KW-1185">Reference proteome</keyword>
<protein>
    <submittedName>
        <fullName evidence="2">Uncharacterized protein</fullName>
    </submittedName>
</protein>
<gene>
    <name evidence="2" type="ORF">CRG98_027427</name>
</gene>
<dbReference type="EMBL" id="PGOL01001966">
    <property type="protein sequence ID" value="PKI52184.1"/>
    <property type="molecule type" value="Genomic_DNA"/>
</dbReference>